<name>A0ABR3AQI3_PHYBL</name>
<dbReference type="InterPro" id="IPR050108">
    <property type="entry name" value="CDK"/>
</dbReference>
<dbReference type="Gene3D" id="1.10.510.10">
    <property type="entry name" value="Transferase(Phosphotransferase) domain 1"/>
    <property type="match status" value="1"/>
</dbReference>
<feature type="compositionally biased region" description="Low complexity" evidence="9">
    <location>
        <begin position="362"/>
        <end position="392"/>
    </location>
</feature>
<sequence length="406" mass="45077">MGKAESSGSKLARQTFSGSIGAVPEEVLDDVGYPFQTEENPASLFEKIGQIGEGTYGKVYKAKNCKTGHLMALKRIRMKTEKDGFPITAMREIKLLQELKHERIIELQQIMVAKGSVYMVLEYMDHDLAGILGHPNFKFQASHAKSLVKQMLEGLAYIHHMGILHRDIKGSNLLINNKGELKIADFGLARVFQKNRTHDYTNRVITLWYRPPELLLGATAYGPAVDIWSVGCIMLEFFTGRPSFNGTDEISQLDCIYKTMGTPTVETWPTVTTLPWYELIRPKEQYPNRFKEAYASLLSPGALELAEALLSMDPQKRPTAAEALEFDYLKTELPAPEPPANLLDVNGDWHEFESKQRKRQKAAAIAAASSSQNGHSKSSRSSGPPSTSVQSTAAPMSLSEDAEPKA</sequence>
<keyword evidence="12" id="KW-1185">Reference proteome</keyword>
<dbReference type="PROSITE" id="PS00108">
    <property type="entry name" value="PROTEIN_KINASE_ST"/>
    <property type="match status" value="1"/>
</dbReference>
<gene>
    <name evidence="11" type="ORF">J3Q64DRAFT_1764589</name>
</gene>
<feature type="region of interest" description="Disordered" evidence="9">
    <location>
        <begin position="352"/>
        <end position="406"/>
    </location>
</feature>
<evidence type="ECO:0000256" key="8">
    <source>
        <dbReference type="RuleBase" id="RU000304"/>
    </source>
</evidence>
<feature type="binding site" evidence="7">
    <location>
        <position position="74"/>
    </location>
    <ligand>
        <name>ATP</name>
        <dbReference type="ChEBI" id="CHEBI:30616"/>
    </ligand>
</feature>
<dbReference type="Pfam" id="PF00069">
    <property type="entry name" value="Pkinase"/>
    <property type="match status" value="1"/>
</dbReference>
<evidence type="ECO:0000256" key="3">
    <source>
        <dbReference type="ARBA" id="ARBA00022679"/>
    </source>
</evidence>
<evidence type="ECO:0000313" key="11">
    <source>
        <dbReference type="EMBL" id="KAL0079216.1"/>
    </source>
</evidence>
<dbReference type="InterPro" id="IPR011009">
    <property type="entry name" value="Kinase-like_dom_sf"/>
</dbReference>
<evidence type="ECO:0000256" key="7">
    <source>
        <dbReference type="PROSITE-ProRule" id="PRU10141"/>
    </source>
</evidence>
<dbReference type="Gene3D" id="3.30.200.20">
    <property type="entry name" value="Phosphorylase Kinase, domain 1"/>
    <property type="match status" value="1"/>
</dbReference>
<keyword evidence="2 8" id="KW-0723">Serine/threonine-protein kinase</keyword>
<protein>
    <submittedName>
        <fullName evidence="11">Pkinase-domain-containing protein</fullName>
    </submittedName>
</protein>
<keyword evidence="6 7" id="KW-0067">ATP-binding</keyword>
<dbReference type="PROSITE" id="PS00107">
    <property type="entry name" value="PROTEIN_KINASE_ATP"/>
    <property type="match status" value="1"/>
</dbReference>
<accession>A0ABR3AQI3</accession>
<dbReference type="SMART" id="SM00220">
    <property type="entry name" value="S_TKc"/>
    <property type="match status" value="1"/>
</dbReference>
<keyword evidence="4 7" id="KW-0547">Nucleotide-binding</keyword>
<keyword evidence="3" id="KW-0808">Transferase</keyword>
<keyword evidence="5" id="KW-0418">Kinase</keyword>
<dbReference type="InterPro" id="IPR008271">
    <property type="entry name" value="Ser/Thr_kinase_AS"/>
</dbReference>
<dbReference type="PROSITE" id="PS50011">
    <property type="entry name" value="PROTEIN_KINASE_DOM"/>
    <property type="match status" value="1"/>
</dbReference>
<organism evidence="11 12">
    <name type="scientific">Phycomyces blakesleeanus</name>
    <dbReference type="NCBI Taxonomy" id="4837"/>
    <lineage>
        <taxon>Eukaryota</taxon>
        <taxon>Fungi</taxon>
        <taxon>Fungi incertae sedis</taxon>
        <taxon>Mucoromycota</taxon>
        <taxon>Mucoromycotina</taxon>
        <taxon>Mucoromycetes</taxon>
        <taxon>Mucorales</taxon>
        <taxon>Phycomycetaceae</taxon>
        <taxon>Phycomyces</taxon>
    </lineage>
</organism>
<evidence type="ECO:0000256" key="9">
    <source>
        <dbReference type="SAM" id="MobiDB-lite"/>
    </source>
</evidence>
<dbReference type="PANTHER" id="PTHR24056:SF546">
    <property type="entry name" value="CYCLIN-DEPENDENT KINASE 12"/>
    <property type="match status" value="1"/>
</dbReference>
<evidence type="ECO:0000256" key="1">
    <source>
        <dbReference type="ARBA" id="ARBA00006485"/>
    </source>
</evidence>
<dbReference type="CDD" id="cd07840">
    <property type="entry name" value="STKc_CDK9_like"/>
    <property type="match status" value="1"/>
</dbReference>
<proteinExistence type="inferred from homology"/>
<reference evidence="11 12" key="1">
    <citation type="submission" date="2024-04" db="EMBL/GenBank/DDBJ databases">
        <title>Symmetric and asymmetric DNA N6-adenine methylation regulates different biological responses in Mucorales.</title>
        <authorList>
            <consortium name="Lawrence Berkeley National Laboratory"/>
            <person name="Lax C."/>
            <person name="Mondo S.J."/>
            <person name="Osorio-Concepcion M."/>
            <person name="Muszewska A."/>
            <person name="Corrochano-Luque M."/>
            <person name="Gutierrez G."/>
            <person name="Riley R."/>
            <person name="Lipzen A."/>
            <person name="Guo J."/>
            <person name="Hundley H."/>
            <person name="Amirebrahimi M."/>
            <person name="Ng V."/>
            <person name="Lorenzo-Gutierrez D."/>
            <person name="Binder U."/>
            <person name="Yang J."/>
            <person name="Song Y."/>
            <person name="Canovas D."/>
            <person name="Navarro E."/>
            <person name="Freitag M."/>
            <person name="Gabaldon T."/>
            <person name="Grigoriev I.V."/>
            <person name="Corrochano L.M."/>
            <person name="Nicolas F.E."/>
            <person name="Garre V."/>
        </authorList>
    </citation>
    <scope>NUCLEOTIDE SEQUENCE [LARGE SCALE GENOMIC DNA]</scope>
    <source>
        <strain evidence="11 12">L51</strain>
    </source>
</reference>
<feature type="domain" description="Protein kinase" evidence="10">
    <location>
        <begin position="45"/>
        <end position="329"/>
    </location>
</feature>
<comment type="similarity">
    <text evidence="1">Belongs to the protein kinase superfamily. CMGC Ser/Thr protein kinase family. CDC2/CDKX subfamily.</text>
</comment>
<dbReference type="InterPro" id="IPR000719">
    <property type="entry name" value="Prot_kinase_dom"/>
</dbReference>
<dbReference type="PANTHER" id="PTHR24056">
    <property type="entry name" value="CELL DIVISION PROTEIN KINASE"/>
    <property type="match status" value="1"/>
</dbReference>
<dbReference type="Proteomes" id="UP001448207">
    <property type="component" value="Unassembled WGS sequence"/>
</dbReference>
<evidence type="ECO:0000256" key="4">
    <source>
        <dbReference type="ARBA" id="ARBA00022741"/>
    </source>
</evidence>
<evidence type="ECO:0000256" key="5">
    <source>
        <dbReference type="ARBA" id="ARBA00022777"/>
    </source>
</evidence>
<evidence type="ECO:0000256" key="6">
    <source>
        <dbReference type="ARBA" id="ARBA00022840"/>
    </source>
</evidence>
<comment type="caution">
    <text evidence="11">The sequence shown here is derived from an EMBL/GenBank/DDBJ whole genome shotgun (WGS) entry which is preliminary data.</text>
</comment>
<evidence type="ECO:0000259" key="10">
    <source>
        <dbReference type="PROSITE" id="PS50011"/>
    </source>
</evidence>
<dbReference type="InterPro" id="IPR017441">
    <property type="entry name" value="Protein_kinase_ATP_BS"/>
</dbReference>
<dbReference type="EMBL" id="JBCLYO010000023">
    <property type="protein sequence ID" value="KAL0079216.1"/>
    <property type="molecule type" value="Genomic_DNA"/>
</dbReference>
<dbReference type="SUPFAM" id="SSF56112">
    <property type="entry name" value="Protein kinase-like (PK-like)"/>
    <property type="match status" value="1"/>
</dbReference>
<evidence type="ECO:0000256" key="2">
    <source>
        <dbReference type="ARBA" id="ARBA00022527"/>
    </source>
</evidence>
<evidence type="ECO:0000313" key="12">
    <source>
        <dbReference type="Proteomes" id="UP001448207"/>
    </source>
</evidence>